<dbReference type="InterPro" id="IPR053151">
    <property type="entry name" value="RNase_H-like"/>
</dbReference>
<dbReference type="Proteomes" id="UP000199427">
    <property type="component" value="Unassembled WGS sequence"/>
</dbReference>
<dbReference type="InterPro" id="IPR012337">
    <property type="entry name" value="RNaseH-like_sf"/>
</dbReference>
<sequence>MIEIYVDGASQGNPGHSGAGVYIKAHGHQYEYAFPLGMHTSHEAEFLAVLKALELCQNQFPNEILSFRSDSQIVVDAIEAGYTKNKRFQPLLTEIIEKGNQFPLYFFKWIPSKQNHHADHLAKQAIHENY</sequence>
<dbReference type="CDD" id="cd09279">
    <property type="entry name" value="RNase_HI_like"/>
    <property type="match status" value="1"/>
</dbReference>
<evidence type="ECO:0000313" key="2">
    <source>
        <dbReference type="EMBL" id="SEQ80600.1"/>
    </source>
</evidence>
<dbReference type="OrthoDB" id="7845843at2"/>
<evidence type="ECO:0000313" key="3">
    <source>
        <dbReference type="Proteomes" id="UP000199427"/>
    </source>
</evidence>
<feature type="domain" description="RNase H type-1" evidence="1">
    <location>
        <begin position="1"/>
        <end position="127"/>
    </location>
</feature>
<dbReference type="PANTHER" id="PTHR47723">
    <property type="entry name" value="OS05G0353850 PROTEIN"/>
    <property type="match status" value="1"/>
</dbReference>
<dbReference type="RefSeq" id="WP_091774375.1">
    <property type="nucleotide sequence ID" value="NZ_FOES01000028.1"/>
</dbReference>
<dbReference type="PANTHER" id="PTHR47723:SF19">
    <property type="entry name" value="POLYNUCLEOTIDYL TRANSFERASE, RIBONUCLEASE H-LIKE SUPERFAMILY PROTEIN"/>
    <property type="match status" value="1"/>
</dbReference>
<evidence type="ECO:0000259" key="1">
    <source>
        <dbReference type="PROSITE" id="PS50879"/>
    </source>
</evidence>
<dbReference type="EMBL" id="FOES01000028">
    <property type="protein sequence ID" value="SEQ80600.1"/>
    <property type="molecule type" value="Genomic_DNA"/>
</dbReference>
<dbReference type="AlphaFoldDB" id="A0A1H9J178"/>
<dbReference type="SUPFAM" id="SSF53098">
    <property type="entry name" value="Ribonuclease H-like"/>
    <property type="match status" value="1"/>
</dbReference>
<keyword evidence="3" id="KW-1185">Reference proteome</keyword>
<dbReference type="GO" id="GO:0004523">
    <property type="term" value="F:RNA-DNA hybrid ribonuclease activity"/>
    <property type="evidence" value="ECO:0007669"/>
    <property type="project" value="InterPro"/>
</dbReference>
<gene>
    <name evidence="2" type="ORF">SAMN05216362_12813</name>
</gene>
<dbReference type="InterPro" id="IPR036397">
    <property type="entry name" value="RNaseH_sf"/>
</dbReference>
<dbReference type="PROSITE" id="PS50879">
    <property type="entry name" value="RNASE_H_1"/>
    <property type="match status" value="1"/>
</dbReference>
<dbReference type="STRING" id="571933.SAMN05216362_12813"/>
<accession>A0A1H9J178</accession>
<dbReference type="Gene3D" id="3.30.420.10">
    <property type="entry name" value="Ribonuclease H-like superfamily/Ribonuclease H"/>
    <property type="match status" value="1"/>
</dbReference>
<reference evidence="2 3" key="1">
    <citation type="submission" date="2016-10" db="EMBL/GenBank/DDBJ databases">
        <authorList>
            <person name="de Groot N.N."/>
        </authorList>
    </citation>
    <scope>NUCLEOTIDE SEQUENCE [LARGE SCALE GENOMIC DNA]</scope>
    <source>
        <strain evidence="2 3">DSM 21633</strain>
    </source>
</reference>
<dbReference type="Pfam" id="PF13456">
    <property type="entry name" value="RVT_3"/>
    <property type="match status" value="1"/>
</dbReference>
<dbReference type="InterPro" id="IPR002156">
    <property type="entry name" value="RNaseH_domain"/>
</dbReference>
<name>A0A1H9J178_9BACI</name>
<protein>
    <submittedName>
        <fullName evidence="2">RNase HI</fullName>
    </submittedName>
</protein>
<organism evidence="2 3">
    <name type="scientific">Piscibacillus halophilus</name>
    <dbReference type="NCBI Taxonomy" id="571933"/>
    <lineage>
        <taxon>Bacteria</taxon>
        <taxon>Bacillati</taxon>
        <taxon>Bacillota</taxon>
        <taxon>Bacilli</taxon>
        <taxon>Bacillales</taxon>
        <taxon>Bacillaceae</taxon>
        <taxon>Piscibacillus</taxon>
    </lineage>
</organism>
<dbReference type="GO" id="GO:0003676">
    <property type="term" value="F:nucleic acid binding"/>
    <property type="evidence" value="ECO:0007669"/>
    <property type="project" value="InterPro"/>
</dbReference>
<proteinExistence type="predicted"/>